<dbReference type="Proteomes" id="UP001085076">
    <property type="component" value="Miscellaneous, Linkage group lg09"/>
</dbReference>
<reference evidence="3" key="1">
    <citation type="submission" date="2021-03" db="EMBL/GenBank/DDBJ databases">
        <authorList>
            <person name="Li Z."/>
            <person name="Yang C."/>
        </authorList>
    </citation>
    <scope>NUCLEOTIDE SEQUENCE</scope>
    <source>
        <strain evidence="3">Dzin_1.0</strain>
        <tissue evidence="3">Leaf</tissue>
    </source>
</reference>
<keyword evidence="2" id="KW-0472">Membrane</keyword>
<accession>A0A9D5BZY7</accession>
<organism evidence="3 4">
    <name type="scientific">Dioscorea zingiberensis</name>
    <dbReference type="NCBI Taxonomy" id="325984"/>
    <lineage>
        <taxon>Eukaryota</taxon>
        <taxon>Viridiplantae</taxon>
        <taxon>Streptophyta</taxon>
        <taxon>Embryophyta</taxon>
        <taxon>Tracheophyta</taxon>
        <taxon>Spermatophyta</taxon>
        <taxon>Magnoliopsida</taxon>
        <taxon>Liliopsida</taxon>
        <taxon>Dioscoreales</taxon>
        <taxon>Dioscoreaceae</taxon>
        <taxon>Dioscorea</taxon>
    </lineage>
</organism>
<dbReference type="AlphaFoldDB" id="A0A9D5BZY7"/>
<gene>
    <name evidence="3" type="ORF">J5N97_028719</name>
</gene>
<proteinExistence type="predicted"/>
<evidence type="ECO:0000313" key="3">
    <source>
        <dbReference type="EMBL" id="KAJ0963597.1"/>
    </source>
</evidence>
<protein>
    <submittedName>
        <fullName evidence="3">Uncharacterized protein</fullName>
    </submittedName>
</protein>
<comment type="caution">
    <text evidence="3">The sequence shown here is derived from an EMBL/GenBank/DDBJ whole genome shotgun (WGS) entry which is preliminary data.</text>
</comment>
<keyword evidence="4" id="KW-1185">Reference proteome</keyword>
<keyword evidence="2" id="KW-1133">Transmembrane helix</keyword>
<sequence length="68" mass="7500">MPLLSATIGGILSLLFVIDYLRRKRSEVATITQPLDAKVEDQKPLRPPPPPQRNPILDPNTTTPPTSI</sequence>
<name>A0A9D5BZY7_9LILI</name>
<evidence type="ECO:0000313" key="4">
    <source>
        <dbReference type="Proteomes" id="UP001085076"/>
    </source>
</evidence>
<keyword evidence="2" id="KW-0812">Transmembrane</keyword>
<feature type="transmembrane region" description="Helical" evidence="2">
    <location>
        <begin position="6"/>
        <end position="22"/>
    </location>
</feature>
<reference evidence="3" key="2">
    <citation type="journal article" date="2022" name="Hortic Res">
        <title>The genome of Dioscorea zingiberensis sheds light on the biosynthesis, origin and evolution of the medicinally important diosgenin saponins.</title>
        <authorList>
            <person name="Li Y."/>
            <person name="Tan C."/>
            <person name="Li Z."/>
            <person name="Guo J."/>
            <person name="Li S."/>
            <person name="Chen X."/>
            <person name="Wang C."/>
            <person name="Dai X."/>
            <person name="Yang H."/>
            <person name="Song W."/>
            <person name="Hou L."/>
            <person name="Xu J."/>
            <person name="Tong Z."/>
            <person name="Xu A."/>
            <person name="Yuan X."/>
            <person name="Wang W."/>
            <person name="Yang Q."/>
            <person name="Chen L."/>
            <person name="Sun Z."/>
            <person name="Wang K."/>
            <person name="Pan B."/>
            <person name="Chen J."/>
            <person name="Bao Y."/>
            <person name="Liu F."/>
            <person name="Qi X."/>
            <person name="Gang D.R."/>
            <person name="Wen J."/>
            <person name="Li J."/>
        </authorList>
    </citation>
    <scope>NUCLEOTIDE SEQUENCE</scope>
    <source>
        <strain evidence="3">Dzin_1.0</strain>
    </source>
</reference>
<evidence type="ECO:0000256" key="2">
    <source>
        <dbReference type="SAM" id="Phobius"/>
    </source>
</evidence>
<evidence type="ECO:0000256" key="1">
    <source>
        <dbReference type="SAM" id="MobiDB-lite"/>
    </source>
</evidence>
<dbReference type="EMBL" id="JAGGNH010000009">
    <property type="protein sequence ID" value="KAJ0963597.1"/>
    <property type="molecule type" value="Genomic_DNA"/>
</dbReference>
<feature type="region of interest" description="Disordered" evidence="1">
    <location>
        <begin position="33"/>
        <end position="68"/>
    </location>
</feature>